<dbReference type="PANTHER" id="PTHR33989:SF11">
    <property type="entry name" value="LICHENAN PERMEASE IIC COMPONENT"/>
    <property type="match status" value="1"/>
</dbReference>
<dbReference type="GO" id="GO:0009401">
    <property type="term" value="P:phosphoenolpyruvate-dependent sugar phosphotransferase system"/>
    <property type="evidence" value="ECO:0007669"/>
    <property type="project" value="InterPro"/>
</dbReference>
<evidence type="ECO:0000256" key="2">
    <source>
        <dbReference type="ARBA" id="ARBA00022448"/>
    </source>
</evidence>
<evidence type="ECO:0000256" key="8">
    <source>
        <dbReference type="PIRNR" id="PIRNR006351"/>
    </source>
</evidence>
<dbReference type="InterPro" id="IPR004501">
    <property type="entry name" value="PTS_EIIC_3"/>
</dbReference>
<evidence type="ECO:0000256" key="6">
    <source>
        <dbReference type="ARBA" id="ARBA00022989"/>
    </source>
</evidence>
<dbReference type="STRING" id="1265861.BCAMP_00730"/>
<comment type="function">
    <text evidence="8">The phosphoenolpyruvate-dependent sugar phosphotransferase system (PTS), a major carbohydrate active -transport system, catalyzes the phosphorylation of incoming sugar substrates concomitant with their translocation across the cell membrane.</text>
</comment>
<proteinExistence type="predicted"/>
<keyword evidence="12" id="KW-1185">Reference proteome</keyword>
<feature type="transmembrane region" description="Helical" evidence="9">
    <location>
        <begin position="390"/>
        <end position="413"/>
    </location>
</feature>
<feature type="transmembrane region" description="Helical" evidence="9">
    <location>
        <begin position="330"/>
        <end position="351"/>
    </location>
</feature>
<evidence type="ECO:0000256" key="7">
    <source>
        <dbReference type="ARBA" id="ARBA00023136"/>
    </source>
</evidence>
<organism evidence="11 12">
    <name type="scientific">Brochothrix campestris FSL F6-1037</name>
    <dbReference type="NCBI Taxonomy" id="1265861"/>
    <lineage>
        <taxon>Bacteria</taxon>
        <taxon>Bacillati</taxon>
        <taxon>Bacillota</taxon>
        <taxon>Bacilli</taxon>
        <taxon>Bacillales</taxon>
        <taxon>Listeriaceae</taxon>
        <taxon>Brochothrix</taxon>
    </lineage>
</organism>
<dbReference type="PROSITE" id="PS51105">
    <property type="entry name" value="PTS_EIIC_TYPE_3"/>
    <property type="match status" value="1"/>
</dbReference>
<keyword evidence="4 8" id="KW-0762">Sugar transport</keyword>
<dbReference type="PATRIC" id="fig|1265861.3.peg.142"/>
<dbReference type="Proteomes" id="UP000019243">
    <property type="component" value="Unassembled WGS sequence"/>
</dbReference>
<evidence type="ECO:0000256" key="4">
    <source>
        <dbReference type="ARBA" id="ARBA00022597"/>
    </source>
</evidence>
<dbReference type="InterPro" id="IPR003352">
    <property type="entry name" value="PTS_EIIC"/>
</dbReference>
<dbReference type="AlphaFoldDB" id="W7CZB0"/>
<protein>
    <recommendedName>
        <fullName evidence="8">Permease IIC component</fullName>
    </recommendedName>
</protein>
<evidence type="ECO:0000256" key="9">
    <source>
        <dbReference type="SAM" id="Phobius"/>
    </source>
</evidence>
<evidence type="ECO:0000256" key="5">
    <source>
        <dbReference type="ARBA" id="ARBA00022692"/>
    </source>
</evidence>
<feature type="transmembrane region" description="Helical" evidence="9">
    <location>
        <begin position="285"/>
        <end position="310"/>
    </location>
</feature>
<dbReference type="InterPro" id="IPR051088">
    <property type="entry name" value="PTS_Sugar-EIIC/EIIB"/>
</dbReference>
<feature type="transmembrane region" description="Helical" evidence="9">
    <location>
        <begin position="71"/>
        <end position="89"/>
    </location>
</feature>
<dbReference type="Pfam" id="PF02378">
    <property type="entry name" value="PTS_EIIC"/>
    <property type="match status" value="1"/>
</dbReference>
<evidence type="ECO:0000313" key="12">
    <source>
        <dbReference type="Proteomes" id="UP000019243"/>
    </source>
</evidence>
<feature type="transmembrane region" description="Helical" evidence="9">
    <location>
        <begin position="139"/>
        <end position="162"/>
    </location>
</feature>
<keyword evidence="5 9" id="KW-0812">Transmembrane</keyword>
<keyword evidence="3 8" id="KW-1003">Cell membrane</keyword>
<feature type="transmembrane region" description="Helical" evidence="9">
    <location>
        <begin position="358"/>
        <end position="378"/>
    </location>
</feature>
<comment type="subcellular location">
    <subcellularLocation>
        <location evidence="1">Cell membrane</location>
        <topology evidence="1">Multi-pass membrane protein</topology>
    </subcellularLocation>
</comment>
<sequence length="429" mass="46800">MEQLKRSDKIVAQMGKIAGNRYITAIRNGMSVVIPVTIIGSFFIIVLNLPIAGWESVIAPYATSLRLPMHVTIDLMSIYVCIGITISLCDEYGIDRASTSVLAVLSFLMAAVTPATISTEQSAAVGLTITGTVLPLTNLGANGLFTAMVLSIATVELVRFCIAKKWVIKMPAGVPPAVIHSFVALIPGTLLIISTWVLKVVLHFDLNSTLQWLFSPIRYFAGDSFLAVIMPILLITIVWLFGIHGMILAKPLLTPFWFAHLNDNMNAAAANEPIPHFLTEQFFQWFVWIGGAGATLALALLMAVVGMSAFCKKIGRFTLVPSLFNINEPLIFGVPLVMNPFLAIPFILAPLVMGTTTYLAMVVFNIVDYPIAIVPWTLPAPLGAMLATGMDWRAAVLALGNLALAVLIYYPFFKRFDQKLLSKEIKTRD</sequence>
<evidence type="ECO:0000313" key="11">
    <source>
        <dbReference type="EMBL" id="EUJ42110.1"/>
    </source>
</evidence>
<dbReference type="RefSeq" id="WP_051456765.1">
    <property type="nucleotide sequence ID" value="NZ_AODH01000002.1"/>
</dbReference>
<evidence type="ECO:0000256" key="1">
    <source>
        <dbReference type="ARBA" id="ARBA00004651"/>
    </source>
</evidence>
<keyword evidence="6 9" id="KW-1133">Transmembrane helix</keyword>
<keyword evidence="2 8" id="KW-0813">Transport</keyword>
<dbReference type="InterPro" id="IPR004796">
    <property type="entry name" value="PTS_IIC_cello"/>
</dbReference>
<comment type="caution">
    <text evidence="11">The sequence shown here is derived from an EMBL/GenBank/DDBJ whole genome shotgun (WGS) entry which is preliminary data.</text>
</comment>
<feature type="transmembrane region" description="Helical" evidence="9">
    <location>
        <begin position="174"/>
        <end position="197"/>
    </location>
</feature>
<feature type="transmembrane region" description="Helical" evidence="9">
    <location>
        <begin position="217"/>
        <end position="241"/>
    </location>
</feature>
<dbReference type="NCBIfam" id="TIGR00410">
    <property type="entry name" value="lacE"/>
    <property type="match status" value="1"/>
</dbReference>
<feature type="domain" description="PTS EIIC type-3" evidence="10">
    <location>
        <begin position="6"/>
        <end position="412"/>
    </location>
</feature>
<dbReference type="GO" id="GO:1901264">
    <property type="term" value="P:carbohydrate derivative transport"/>
    <property type="evidence" value="ECO:0007669"/>
    <property type="project" value="TreeGrafter"/>
</dbReference>
<evidence type="ECO:0000256" key="3">
    <source>
        <dbReference type="ARBA" id="ARBA00022475"/>
    </source>
</evidence>
<dbReference type="GO" id="GO:0008982">
    <property type="term" value="F:protein-N(PI)-phosphohistidine-sugar phosphotransferase activity"/>
    <property type="evidence" value="ECO:0007669"/>
    <property type="project" value="UniProtKB-UniRule"/>
</dbReference>
<feature type="transmembrane region" description="Helical" evidence="9">
    <location>
        <begin position="101"/>
        <end position="119"/>
    </location>
</feature>
<evidence type="ECO:0000259" key="10">
    <source>
        <dbReference type="PROSITE" id="PS51105"/>
    </source>
</evidence>
<gene>
    <name evidence="11" type="ORF">BCAMP_00730</name>
</gene>
<dbReference type="PANTHER" id="PTHR33989">
    <property type="match status" value="1"/>
</dbReference>
<name>W7CZB0_9LIST</name>
<feature type="transmembrane region" description="Helical" evidence="9">
    <location>
        <begin position="30"/>
        <end position="51"/>
    </location>
</feature>
<dbReference type="PIRSF" id="PIRSF006351">
    <property type="entry name" value="PTS_EIIC-Cellobiose"/>
    <property type="match status" value="1"/>
</dbReference>
<reference evidence="11 12" key="1">
    <citation type="submission" date="2012-12" db="EMBL/GenBank/DDBJ databases">
        <title>Novel taxa of Listeriaceae from agricultural environments in the United States.</title>
        <authorList>
            <person name="den Bakker H.C."/>
            <person name="Allred A."/>
            <person name="Warchocki S."/>
            <person name="Wright E.M."/>
            <person name="Burrell A."/>
            <person name="Nightingale K.K."/>
            <person name="Kephart D."/>
            <person name="Wiedmann M."/>
        </authorList>
    </citation>
    <scope>NUCLEOTIDE SEQUENCE [LARGE SCALE GENOMIC DNA]</scope>
    <source>
        <strain evidence="11 12">FSL F6-1037</strain>
    </source>
</reference>
<dbReference type="GO" id="GO:0005886">
    <property type="term" value="C:plasma membrane"/>
    <property type="evidence" value="ECO:0007669"/>
    <property type="project" value="UniProtKB-SubCell"/>
</dbReference>
<dbReference type="EMBL" id="AODH01000002">
    <property type="protein sequence ID" value="EUJ42110.1"/>
    <property type="molecule type" value="Genomic_DNA"/>
</dbReference>
<keyword evidence="7 8" id="KW-0472">Membrane</keyword>
<accession>W7CZB0</accession>